<dbReference type="Proteomes" id="UP000037822">
    <property type="component" value="Unassembled WGS sequence"/>
</dbReference>
<dbReference type="SUPFAM" id="SSF51905">
    <property type="entry name" value="FAD/NAD(P)-binding domain"/>
    <property type="match status" value="1"/>
</dbReference>
<name>A0A0N1F8C2_9HYPH</name>
<evidence type="ECO:0008006" key="3">
    <source>
        <dbReference type="Google" id="ProtNLM"/>
    </source>
</evidence>
<dbReference type="Pfam" id="PF13450">
    <property type="entry name" value="NAD_binding_8"/>
    <property type="match status" value="1"/>
</dbReference>
<proteinExistence type="predicted"/>
<sequence length="723" mass="79776">MAGGEGVKLKEIVEAYRIGDLPLMVLGTYEKGVTVYAQQVRALNLAYGLVEGGTVPTAPRPAGNKFRIAVVGGGFAGLTFAAALIAKGVAADIDLFEKRDTLLPLQHGSDARWLHPRIYDWPDYGSKSQVAMLPLLNWTAGRASDVVVQTLAEWAKLTAPRESSAETLATNIRVFCNSRHLQVDRKKHSKYLRVEWVGERRKPDGTIDDQHPTPRGDSENYNLVVVAMGFGLERDEAHSYWRNDVAGQPGLDGPRRTYIVSGQGDGAMIDLLRIRVSQFRQDRILDELFPERAPLLGRLRKLRDMNGAAQFEALEKLWRDPSPSGLRVVGDALAMRLRRDTEAVLHLKVRRMADLFGSASLRISFQNKLLVYLLYKCGGFVPSDHDLDRLKREHNVEDRRVIRRHGTNARADLAAVLSDGLSASLREKGEDVTAGKFPGEQPSTIEWQGGFFGFRGQTKVMKSLSEEAKAEWRKEYLPDATKMMASGLSSAIAGVLIARKKPSRRLRVTLHRAMTLGQEELLQQCCEYAGQEIDDTRASAGRTLNTGVATIGQAYKTRRIVRSRKAVDRQTLDKAMNDLKLNDETRRMSRDVSFVAAIPILEPEIAGGFAGKSPVAGILYLDAMDPTFFLDDHDLEDLSEVIRNWLLAIERPGAFGRIQNVEHPPTAAPARPGSVISDKAKDALEVVFTVAPPQAKGPFHINFDYTDLAGLSSSSAESGTGSS</sequence>
<reference evidence="1 2" key="1">
    <citation type="submission" date="2015-07" db="EMBL/GenBank/DDBJ databases">
        <title>Whole genome sequencing of Bosea vaviloviae isolated from cave pool.</title>
        <authorList>
            <person name="Tan N.E.H."/>
            <person name="Lee Y.P."/>
            <person name="Gan H.M."/>
            <person name="Barton H."/>
            <person name="Savka M.A."/>
        </authorList>
    </citation>
    <scope>NUCLEOTIDE SEQUENCE [LARGE SCALE GENOMIC DNA]</scope>
    <source>
        <strain evidence="1 2">SD260</strain>
    </source>
</reference>
<dbReference type="PATRIC" id="fig|1526658.3.peg.3503"/>
<gene>
    <name evidence="1" type="ORF">AE618_02225</name>
</gene>
<protein>
    <recommendedName>
        <fullName evidence="3">FAD dependent oxidoreductase domain-containing protein</fullName>
    </recommendedName>
</protein>
<evidence type="ECO:0000313" key="1">
    <source>
        <dbReference type="EMBL" id="KPH82736.1"/>
    </source>
</evidence>
<accession>A0A0N1F8C2</accession>
<organism evidence="1 2">
    <name type="scientific">Bosea vaviloviae</name>
    <dbReference type="NCBI Taxonomy" id="1526658"/>
    <lineage>
        <taxon>Bacteria</taxon>
        <taxon>Pseudomonadati</taxon>
        <taxon>Pseudomonadota</taxon>
        <taxon>Alphaproteobacteria</taxon>
        <taxon>Hyphomicrobiales</taxon>
        <taxon>Boseaceae</taxon>
        <taxon>Bosea</taxon>
    </lineage>
</organism>
<dbReference type="Gene3D" id="3.50.50.60">
    <property type="entry name" value="FAD/NAD(P)-binding domain"/>
    <property type="match status" value="1"/>
</dbReference>
<keyword evidence="2" id="KW-1185">Reference proteome</keyword>
<evidence type="ECO:0000313" key="2">
    <source>
        <dbReference type="Proteomes" id="UP000037822"/>
    </source>
</evidence>
<dbReference type="InterPro" id="IPR036188">
    <property type="entry name" value="FAD/NAD-bd_sf"/>
</dbReference>
<dbReference type="EMBL" id="LGSZ01000013">
    <property type="protein sequence ID" value="KPH82736.1"/>
    <property type="molecule type" value="Genomic_DNA"/>
</dbReference>
<comment type="caution">
    <text evidence="1">The sequence shown here is derived from an EMBL/GenBank/DDBJ whole genome shotgun (WGS) entry which is preliminary data.</text>
</comment>
<dbReference type="AlphaFoldDB" id="A0A0N1F8C2"/>